<reference evidence="1" key="1">
    <citation type="journal article" date="2020" name="Stud. Mycol.">
        <title>101 Dothideomycetes genomes: a test case for predicting lifestyles and emergence of pathogens.</title>
        <authorList>
            <person name="Haridas S."/>
            <person name="Albert R."/>
            <person name="Binder M."/>
            <person name="Bloem J."/>
            <person name="Labutti K."/>
            <person name="Salamov A."/>
            <person name="Andreopoulos B."/>
            <person name="Baker S."/>
            <person name="Barry K."/>
            <person name="Bills G."/>
            <person name="Bluhm B."/>
            <person name="Cannon C."/>
            <person name="Castanera R."/>
            <person name="Culley D."/>
            <person name="Daum C."/>
            <person name="Ezra D."/>
            <person name="Gonzalez J."/>
            <person name="Henrissat B."/>
            <person name="Kuo A."/>
            <person name="Liang C."/>
            <person name="Lipzen A."/>
            <person name="Lutzoni F."/>
            <person name="Magnuson J."/>
            <person name="Mondo S."/>
            <person name="Nolan M."/>
            <person name="Ohm R."/>
            <person name="Pangilinan J."/>
            <person name="Park H.-J."/>
            <person name="Ramirez L."/>
            <person name="Alfaro M."/>
            <person name="Sun H."/>
            <person name="Tritt A."/>
            <person name="Yoshinaga Y."/>
            <person name="Zwiers L.-H."/>
            <person name="Turgeon B."/>
            <person name="Goodwin S."/>
            <person name="Spatafora J."/>
            <person name="Crous P."/>
            <person name="Grigoriev I."/>
        </authorList>
    </citation>
    <scope>NUCLEOTIDE SEQUENCE</scope>
    <source>
        <strain evidence="1">ATCC 200398</strain>
    </source>
</reference>
<sequence>MATPMSWGTYLPMLLRSQFLRSIPYPTTSFAGQTVIVTGSNTGLGLEAARHIVRLGAAKVILAVRTISKGEAAAANILKSTNATKNTIEVWPLDLSRSSSIKEFAVKAARLDRLDALVQNAGILTQRFGLVEGNEAHIGVNVVGAVMLGLLILPKLKETSKRFHVRTRLSFVGSDMQYVAQFKEARTTGSLFDALNREEEANMGDRYATSKLLLLYAVREMAARSPPTPGSDVIINFMTPGACKSDLFRDDLSWVFFMVQRIMMAIFARTTEVGGRTLTDAVRPDLSNEAHGAFLMDCRVVPNGSSVESAKGQLLQQRFNKELFARLEAISPRVTKIL</sequence>
<comment type="caution">
    <text evidence="1">The sequence shown here is derived from an EMBL/GenBank/DDBJ whole genome shotgun (WGS) entry which is preliminary data.</text>
</comment>
<feature type="non-terminal residue" evidence="1">
    <location>
        <position position="338"/>
    </location>
</feature>
<organism evidence="1 2">
    <name type="scientific">Lindgomyces ingoldianus</name>
    <dbReference type="NCBI Taxonomy" id="673940"/>
    <lineage>
        <taxon>Eukaryota</taxon>
        <taxon>Fungi</taxon>
        <taxon>Dikarya</taxon>
        <taxon>Ascomycota</taxon>
        <taxon>Pezizomycotina</taxon>
        <taxon>Dothideomycetes</taxon>
        <taxon>Pleosporomycetidae</taxon>
        <taxon>Pleosporales</taxon>
        <taxon>Lindgomycetaceae</taxon>
        <taxon>Lindgomyces</taxon>
    </lineage>
</organism>
<dbReference type="Proteomes" id="UP000799755">
    <property type="component" value="Unassembled WGS sequence"/>
</dbReference>
<evidence type="ECO:0000313" key="2">
    <source>
        <dbReference type="Proteomes" id="UP000799755"/>
    </source>
</evidence>
<proteinExistence type="predicted"/>
<dbReference type="EMBL" id="MU003493">
    <property type="protein sequence ID" value="KAF2477174.1"/>
    <property type="molecule type" value="Genomic_DNA"/>
</dbReference>
<keyword evidence="2" id="KW-1185">Reference proteome</keyword>
<evidence type="ECO:0000313" key="1">
    <source>
        <dbReference type="EMBL" id="KAF2477174.1"/>
    </source>
</evidence>
<gene>
    <name evidence="1" type="ORF">BDR25DRAFT_251768</name>
</gene>
<accession>A0ACB6RD47</accession>
<name>A0ACB6RD47_9PLEO</name>
<protein>
    <submittedName>
        <fullName evidence="1">Retinol dehydrogenase 12</fullName>
    </submittedName>
</protein>